<accession>A0A022PII6</accession>
<keyword evidence="4" id="KW-1185">Reference proteome</keyword>
<dbReference type="AlphaFoldDB" id="A0A022PII6"/>
<dbReference type="Proteomes" id="UP000023464">
    <property type="component" value="Unassembled WGS sequence"/>
</dbReference>
<dbReference type="NCBIfam" id="TIGR02201">
    <property type="entry name" value="heptsyl_trn_III"/>
    <property type="match status" value="1"/>
</dbReference>
<dbReference type="InterPro" id="IPR011916">
    <property type="entry name" value="LipoPS_heptosylTferase-III"/>
</dbReference>
<dbReference type="Gene3D" id="3.40.50.2000">
    <property type="entry name" value="Glycogen Phosphorylase B"/>
    <property type="match status" value="2"/>
</dbReference>
<sequence>MSKLHAQFDRILIIKLRHHGDVLLITPVINTLKDNYPEVEIDVLLYKETEPILADFSSVDNLFSIDRQWKKQGTKAHLGHEWRLLRRLRYRQYDLVINLADQWYSAFVARFTGAKVRIGFDLVKRRSLFWKKCFTNLVPTEHSQFLHIVEQNLSALSLLNLPLINTKVTMSYCKEDKEIVLALLGKHGVNQKYIVVQPTSRWLFKCWDEKKMSETISALQSDGWVIVVTSGPDRKEEEMVEKILANCPKERVVSFAGQLTLPQLAVLIEGANLFIGMDSVAMHMAAALKTPAIALFGPSKLVFWRPWEAKGEVIWAGDYGDLPDPDDVDTKTDIRYLNVIPSDMVIAAARRNLL</sequence>
<dbReference type="SUPFAM" id="SSF53756">
    <property type="entry name" value="UDP-Glycosyltransferase/glycogen phosphorylase"/>
    <property type="match status" value="1"/>
</dbReference>
<dbReference type="PATRIC" id="fig|1393736.3.peg.2155"/>
<dbReference type="PANTHER" id="PTHR30160">
    <property type="entry name" value="TETRAACYLDISACCHARIDE 4'-KINASE-RELATED"/>
    <property type="match status" value="1"/>
</dbReference>
<evidence type="ECO:0000256" key="2">
    <source>
        <dbReference type="ARBA" id="ARBA00022679"/>
    </source>
</evidence>
<dbReference type="RefSeq" id="WP_036778524.1">
    <property type="nucleotide sequence ID" value="NZ_CAWLTM010000088.1"/>
</dbReference>
<keyword evidence="2 3" id="KW-0808">Transferase</keyword>
<dbReference type="CDD" id="cd03789">
    <property type="entry name" value="GT9_LPS_heptosyltransferase"/>
    <property type="match status" value="1"/>
</dbReference>
<dbReference type="EMBL" id="JFGV01000027">
    <property type="protein sequence ID" value="EYU15349.1"/>
    <property type="molecule type" value="Genomic_DNA"/>
</dbReference>
<dbReference type="PANTHER" id="PTHR30160:SF1">
    <property type="entry name" value="LIPOPOLYSACCHARIDE 1,2-N-ACETYLGLUCOSAMINETRANSFERASE-RELATED"/>
    <property type="match status" value="1"/>
</dbReference>
<evidence type="ECO:0000313" key="3">
    <source>
        <dbReference type="EMBL" id="EYU15349.1"/>
    </source>
</evidence>
<dbReference type="InterPro" id="IPR051199">
    <property type="entry name" value="LPS_LOS_Heptosyltrfase"/>
</dbReference>
<proteinExistence type="predicted"/>
<dbReference type="GO" id="GO:0005829">
    <property type="term" value="C:cytosol"/>
    <property type="evidence" value="ECO:0007669"/>
    <property type="project" value="TreeGrafter"/>
</dbReference>
<dbReference type="InterPro" id="IPR002201">
    <property type="entry name" value="Glyco_trans_9"/>
</dbReference>
<protein>
    <submittedName>
        <fullName evidence="3">Putative lipopolysaccharide heptosyltransferase III</fullName>
    </submittedName>
</protein>
<evidence type="ECO:0000256" key="1">
    <source>
        <dbReference type="ARBA" id="ARBA00022676"/>
    </source>
</evidence>
<evidence type="ECO:0000313" key="4">
    <source>
        <dbReference type="Proteomes" id="UP000023464"/>
    </source>
</evidence>
<dbReference type="Pfam" id="PF01075">
    <property type="entry name" value="Glyco_transf_9"/>
    <property type="match status" value="1"/>
</dbReference>
<keyword evidence="1" id="KW-0328">Glycosyltransferase</keyword>
<comment type="caution">
    <text evidence="3">The sequence shown here is derived from an EMBL/GenBank/DDBJ whole genome shotgun (WGS) entry which is preliminary data.</text>
</comment>
<gene>
    <name evidence="3" type="ORF">BA1DRAFT_02115</name>
</gene>
<organism evidence="3 4">
    <name type="scientific">Photorhabdus aegyptia</name>
    <dbReference type="NCBI Taxonomy" id="2805098"/>
    <lineage>
        <taxon>Bacteria</taxon>
        <taxon>Pseudomonadati</taxon>
        <taxon>Pseudomonadota</taxon>
        <taxon>Gammaproteobacteria</taxon>
        <taxon>Enterobacterales</taxon>
        <taxon>Morganellaceae</taxon>
        <taxon>Photorhabdus</taxon>
    </lineage>
</organism>
<name>A0A022PII6_9GAMM</name>
<reference evidence="3 4" key="1">
    <citation type="submission" date="2014-03" db="EMBL/GenBank/DDBJ databases">
        <title>Draft Genome of Photorhabdus luminescens BA1, an Egyptian Isolate.</title>
        <authorList>
            <person name="Ghazal S."/>
            <person name="Hurst S.G.IV."/>
            <person name="Morris K."/>
            <person name="Thomas K."/>
            <person name="Tisa L.S."/>
        </authorList>
    </citation>
    <scope>NUCLEOTIDE SEQUENCE [LARGE SCALE GENOMIC DNA]</scope>
    <source>
        <strain evidence="3 4">BA1</strain>
    </source>
</reference>
<dbReference type="GO" id="GO:0009244">
    <property type="term" value="P:lipopolysaccharide core region biosynthetic process"/>
    <property type="evidence" value="ECO:0007669"/>
    <property type="project" value="TreeGrafter"/>
</dbReference>
<dbReference type="GO" id="GO:0008713">
    <property type="term" value="F:ADP-heptose-lipopolysaccharide heptosyltransferase activity"/>
    <property type="evidence" value="ECO:0007669"/>
    <property type="project" value="TreeGrafter"/>
</dbReference>